<evidence type="ECO:0000256" key="3">
    <source>
        <dbReference type="ARBA" id="ARBA00023055"/>
    </source>
</evidence>
<dbReference type="AlphaFoldDB" id="G3I2Q9"/>
<accession>G3I2Q9</accession>
<keyword evidence="3" id="KW-0445">Lipid transport</keyword>
<comment type="catalytic activity">
    <reaction evidence="5">
        <text>a fatty acid(in) = a fatty acid(out)</text>
        <dbReference type="Rhea" id="RHEA:38879"/>
        <dbReference type="ChEBI" id="CHEBI:28868"/>
    </reaction>
</comment>
<feature type="domain" description="Rhodanese" evidence="9">
    <location>
        <begin position="8"/>
        <end position="73"/>
    </location>
</feature>
<dbReference type="InterPro" id="IPR000873">
    <property type="entry name" value="AMP-dep_synth/lig_dom"/>
</dbReference>
<dbReference type="InterPro" id="IPR042099">
    <property type="entry name" value="ANL_N_sf"/>
</dbReference>
<evidence type="ECO:0000313" key="10">
    <source>
        <dbReference type="EMBL" id="EGW09791.1"/>
    </source>
</evidence>
<evidence type="ECO:0000256" key="4">
    <source>
        <dbReference type="ARBA" id="ARBA00023098"/>
    </source>
</evidence>
<evidence type="ECO:0000256" key="8">
    <source>
        <dbReference type="ARBA" id="ARBA00048666"/>
    </source>
</evidence>
<dbReference type="InterPro" id="IPR001763">
    <property type="entry name" value="Rhodanese-like_dom"/>
</dbReference>
<dbReference type="EMBL" id="JH001142">
    <property type="protein sequence ID" value="EGW09791.1"/>
    <property type="molecule type" value="Genomic_DNA"/>
</dbReference>
<dbReference type="FunCoup" id="G3I2Q9">
    <property type="interactions" value="89"/>
</dbReference>
<keyword evidence="4" id="KW-0443">Lipid metabolism</keyword>
<keyword evidence="3" id="KW-0813">Transport</keyword>
<dbReference type="SUPFAM" id="SSF56801">
    <property type="entry name" value="Acetyl-CoA synthetase-like"/>
    <property type="match status" value="1"/>
</dbReference>
<proteinExistence type="inferred from homology"/>
<dbReference type="PROSITE" id="PS00455">
    <property type="entry name" value="AMP_BINDING"/>
    <property type="match status" value="1"/>
</dbReference>
<dbReference type="GO" id="GO:0044539">
    <property type="term" value="P:long-chain fatty acid import into cell"/>
    <property type="evidence" value="ECO:0007669"/>
    <property type="project" value="TreeGrafter"/>
</dbReference>
<dbReference type="GO" id="GO:0005789">
    <property type="term" value="C:endoplasmic reticulum membrane"/>
    <property type="evidence" value="ECO:0007669"/>
    <property type="project" value="TreeGrafter"/>
</dbReference>
<dbReference type="GO" id="GO:0004467">
    <property type="term" value="F:long-chain fatty acid-CoA ligase activity"/>
    <property type="evidence" value="ECO:0007669"/>
    <property type="project" value="TreeGrafter"/>
</dbReference>
<evidence type="ECO:0000256" key="2">
    <source>
        <dbReference type="ARBA" id="ARBA00022598"/>
    </source>
</evidence>
<dbReference type="InParanoid" id="G3I2Q9"/>
<dbReference type="Pfam" id="PF00501">
    <property type="entry name" value="AMP-binding"/>
    <property type="match status" value="1"/>
</dbReference>
<comment type="catalytic activity">
    <reaction evidence="6">
        <text>a very long-chain fatty acid + ATP + CoA = a very long-chain fatty acyl-CoA + AMP + diphosphate</text>
        <dbReference type="Rhea" id="RHEA:54536"/>
        <dbReference type="ChEBI" id="CHEBI:30616"/>
        <dbReference type="ChEBI" id="CHEBI:33019"/>
        <dbReference type="ChEBI" id="CHEBI:57287"/>
        <dbReference type="ChEBI" id="CHEBI:58950"/>
        <dbReference type="ChEBI" id="CHEBI:138261"/>
        <dbReference type="ChEBI" id="CHEBI:456215"/>
    </reaction>
    <physiologicalReaction direction="left-to-right" evidence="6">
        <dbReference type="Rhea" id="RHEA:54537"/>
    </physiologicalReaction>
</comment>
<comment type="catalytic activity">
    <reaction evidence="8">
        <text>tetracosanoate + ATP + CoA = tetracosanoyl-CoA + AMP + diphosphate</text>
        <dbReference type="Rhea" id="RHEA:33639"/>
        <dbReference type="ChEBI" id="CHEBI:30616"/>
        <dbReference type="ChEBI" id="CHEBI:31014"/>
        <dbReference type="ChEBI" id="CHEBI:33019"/>
        <dbReference type="ChEBI" id="CHEBI:57287"/>
        <dbReference type="ChEBI" id="CHEBI:65052"/>
        <dbReference type="ChEBI" id="CHEBI:456215"/>
    </reaction>
    <physiologicalReaction direction="left-to-right" evidence="8">
        <dbReference type="Rhea" id="RHEA:33640"/>
    </physiologicalReaction>
</comment>
<evidence type="ECO:0000313" key="11">
    <source>
        <dbReference type="Proteomes" id="UP000001075"/>
    </source>
</evidence>
<dbReference type="PROSITE" id="PS50206">
    <property type="entry name" value="RHODANESE_3"/>
    <property type="match status" value="1"/>
</dbReference>
<dbReference type="Gene3D" id="3.40.50.12780">
    <property type="entry name" value="N-terminal domain of ligase-like"/>
    <property type="match status" value="1"/>
</dbReference>
<dbReference type="Proteomes" id="UP000001075">
    <property type="component" value="Unassembled WGS sequence"/>
</dbReference>
<dbReference type="GO" id="GO:0008206">
    <property type="term" value="P:bile acid metabolic process"/>
    <property type="evidence" value="ECO:0007669"/>
    <property type="project" value="TreeGrafter"/>
</dbReference>
<gene>
    <name evidence="10" type="ORF">I79_017702</name>
</gene>
<name>G3I2Q9_CRIGR</name>
<dbReference type="PANTHER" id="PTHR43107:SF25">
    <property type="entry name" value="LONG-CHAIN FATTY ACID TRANSPORT PROTEIN 5"/>
    <property type="match status" value="1"/>
</dbReference>
<sequence length="341" mass="37071">MQGLNKQPPETFVDALERQARARPDKVAVVCTGGSGAGSITNSQLNVRACQAAWALKAKLKDATSKQAEDIVALLTLPSKNIPALTVFLGLAKLGCPVAWINPHGRGMPLLHSVLSSGASVLIVDPDLQENLEEILPQLLAENICCFYLGHSSPTPGVEALGAALDTAPSDPVPANLRAKIQRRSPALLIYTSGTTGLPKPAIVSYERVSHMSRLTWFCGATTDDVVYVVLPLYHQPEDKKHTVHLAMGNGLREDVWEIFQKRFGPIRIWEFYGSTEGNMGLMNYGGRRGAAGKTNCFLRMLSPFELVQFDMETAEPLRDKQGFCIPVRPGKEVSKPSLDV</sequence>
<evidence type="ECO:0000259" key="9">
    <source>
        <dbReference type="PROSITE" id="PS50206"/>
    </source>
</evidence>
<evidence type="ECO:0000256" key="7">
    <source>
        <dbReference type="ARBA" id="ARBA00041297"/>
    </source>
</evidence>
<keyword evidence="2" id="KW-0436">Ligase</keyword>
<dbReference type="STRING" id="10029.G3I2Q9"/>
<dbReference type="InterPro" id="IPR020845">
    <property type="entry name" value="AMP-binding_CS"/>
</dbReference>
<comment type="similarity">
    <text evidence="1">Belongs to the ATP-dependent AMP-binding enzyme family.</text>
</comment>
<evidence type="ECO:0000256" key="5">
    <source>
        <dbReference type="ARBA" id="ARBA00036271"/>
    </source>
</evidence>
<dbReference type="GO" id="GO:0005324">
    <property type="term" value="F:long-chain fatty acid transmembrane transporter activity"/>
    <property type="evidence" value="ECO:0007669"/>
    <property type="project" value="TreeGrafter"/>
</dbReference>
<evidence type="ECO:0000256" key="1">
    <source>
        <dbReference type="ARBA" id="ARBA00006432"/>
    </source>
</evidence>
<dbReference type="GO" id="GO:0005886">
    <property type="term" value="C:plasma membrane"/>
    <property type="evidence" value="ECO:0007669"/>
    <property type="project" value="TreeGrafter"/>
</dbReference>
<reference evidence="11" key="1">
    <citation type="journal article" date="2011" name="Nat. Biotechnol.">
        <title>The genomic sequence of the Chinese hamster ovary (CHO)-K1 cell line.</title>
        <authorList>
            <person name="Xu X."/>
            <person name="Nagarajan H."/>
            <person name="Lewis N.E."/>
            <person name="Pan S."/>
            <person name="Cai Z."/>
            <person name="Liu X."/>
            <person name="Chen W."/>
            <person name="Xie M."/>
            <person name="Wang W."/>
            <person name="Hammond S."/>
            <person name="Andersen M.R."/>
            <person name="Neff N."/>
            <person name="Passarelli B."/>
            <person name="Koh W."/>
            <person name="Fan H.C."/>
            <person name="Wang J."/>
            <person name="Gui Y."/>
            <person name="Lee K.H."/>
            <person name="Betenbaugh M.J."/>
            <person name="Quake S.R."/>
            <person name="Famili I."/>
            <person name="Palsson B.O."/>
            <person name="Wang J."/>
        </authorList>
    </citation>
    <scope>NUCLEOTIDE SEQUENCE [LARGE SCALE GENOMIC DNA]</scope>
    <source>
        <strain evidence="11">CHO K1 cell line</strain>
    </source>
</reference>
<dbReference type="PANTHER" id="PTHR43107">
    <property type="entry name" value="LONG-CHAIN FATTY ACID TRANSPORT PROTEIN"/>
    <property type="match status" value="1"/>
</dbReference>
<evidence type="ECO:0000256" key="6">
    <source>
        <dbReference type="ARBA" id="ARBA00036527"/>
    </source>
</evidence>
<organism evidence="10 11">
    <name type="scientific">Cricetulus griseus</name>
    <name type="common">Chinese hamster</name>
    <name type="synonym">Cricetulus barabensis griseus</name>
    <dbReference type="NCBI Taxonomy" id="10029"/>
    <lineage>
        <taxon>Eukaryota</taxon>
        <taxon>Metazoa</taxon>
        <taxon>Chordata</taxon>
        <taxon>Craniata</taxon>
        <taxon>Vertebrata</taxon>
        <taxon>Euteleostomi</taxon>
        <taxon>Mammalia</taxon>
        <taxon>Eutheria</taxon>
        <taxon>Euarchontoglires</taxon>
        <taxon>Glires</taxon>
        <taxon>Rodentia</taxon>
        <taxon>Myomorpha</taxon>
        <taxon>Muroidea</taxon>
        <taxon>Cricetidae</taxon>
        <taxon>Cricetinae</taxon>
        <taxon>Cricetulus</taxon>
    </lineage>
</organism>
<protein>
    <recommendedName>
        <fullName evidence="7">Long-chain-fatty-acid--CoA ligase</fullName>
    </recommendedName>
</protein>
<dbReference type="GlyGen" id="G3I2Q9">
    <property type="glycosylation" value="1 site"/>
</dbReference>